<sequence length="114" mass="13005">MEIVSFDFERSGWLVACLDTYLLDAERRRINWQHTYRVESLEGELLMVNRFLRYDGGAATFTVHKVLLGSHGKLELLEVQSLGNNVLFLGSSSDSVSVSALDFPFLGRVNLFYR</sequence>
<name>A0ACB9QD57_BAUVA</name>
<gene>
    <name evidence="1" type="ORF">L6164_001806</name>
</gene>
<protein>
    <submittedName>
        <fullName evidence="1">Uncharacterized protein</fullName>
    </submittedName>
</protein>
<proteinExistence type="predicted"/>
<dbReference type="EMBL" id="CM039426">
    <property type="protein sequence ID" value="KAI4357887.1"/>
    <property type="molecule type" value="Genomic_DNA"/>
</dbReference>
<organism evidence="1 2">
    <name type="scientific">Bauhinia variegata</name>
    <name type="common">Purple orchid tree</name>
    <name type="synonym">Phanera variegata</name>
    <dbReference type="NCBI Taxonomy" id="167791"/>
    <lineage>
        <taxon>Eukaryota</taxon>
        <taxon>Viridiplantae</taxon>
        <taxon>Streptophyta</taxon>
        <taxon>Embryophyta</taxon>
        <taxon>Tracheophyta</taxon>
        <taxon>Spermatophyta</taxon>
        <taxon>Magnoliopsida</taxon>
        <taxon>eudicotyledons</taxon>
        <taxon>Gunneridae</taxon>
        <taxon>Pentapetalae</taxon>
        <taxon>rosids</taxon>
        <taxon>fabids</taxon>
        <taxon>Fabales</taxon>
        <taxon>Fabaceae</taxon>
        <taxon>Cercidoideae</taxon>
        <taxon>Cercideae</taxon>
        <taxon>Bauhiniinae</taxon>
        <taxon>Bauhinia</taxon>
    </lineage>
</organism>
<evidence type="ECO:0000313" key="1">
    <source>
        <dbReference type="EMBL" id="KAI4357887.1"/>
    </source>
</evidence>
<reference evidence="1 2" key="1">
    <citation type="journal article" date="2022" name="DNA Res.">
        <title>Chromosomal-level genome assembly of the orchid tree Bauhinia variegata (Leguminosae; Cercidoideae) supports the allotetraploid origin hypothesis of Bauhinia.</title>
        <authorList>
            <person name="Zhong Y."/>
            <person name="Chen Y."/>
            <person name="Zheng D."/>
            <person name="Pang J."/>
            <person name="Liu Y."/>
            <person name="Luo S."/>
            <person name="Meng S."/>
            <person name="Qian L."/>
            <person name="Wei D."/>
            <person name="Dai S."/>
            <person name="Zhou R."/>
        </authorList>
    </citation>
    <scope>NUCLEOTIDE SEQUENCE [LARGE SCALE GENOMIC DNA]</scope>
    <source>
        <strain evidence="1">BV-YZ2020</strain>
    </source>
</reference>
<dbReference type="Proteomes" id="UP000828941">
    <property type="component" value="Chromosome 1"/>
</dbReference>
<accession>A0ACB9QD57</accession>
<keyword evidence="2" id="KW-1185">Reference proteome</keyword>
<comment type="caution">
    <text evidence="1">The sequence shown here is derived from an EMBL/GenBank/DDBJ whole genome shotgun (WGS) entry which is preliminary data.</text>
</comment>
<evidence type="ECO:0000313" key="2">
    <source>
        <dbReference type="Proteomes" id="UP000828941"/>
    </source>
</evidence>